<keyword evidence="2" id="KW-1185">Reference proteome</keyword>
<gene>
    <name evidence="1" type="ORF">FOMPIDRAFT_88406</name>
</gene>
<dbReference type="InParanoid" id="S8FQ65"/>
<dbReference type="InterPro" id="IPR036047">
    <property type="entry name" value="F-box-like_dom_sf"/>
</dbReference>
<name>S8FQ65_FOMSC</name>
<evidence type="ECO:0008006" key="3">
    <source>
        <dbReference type="Google" id="ProtNLM"/>
    </source>
</evidence>
<proteinExistence type="predicted"/>
<dbReference type="OrthoDB" id="2801588at2759"/>
<dbReference type="EMBL" id="KE504149">
    <property type="protein sequence ID" value="EPT00450.1"/>
    <property type="molecule type" value="Genomic_DNA"/>
</dbReference>
<sequence length="530" mass="58841">MRIPDTVVTSAPKYCSDLLPHLPLEIYDYIIDFLWYDPAALARCCLVCSALLAAAAHHLDHLGRLEISNRAAVALYARIFSAKENRLFSNTIESIVVREDPRSPFVHHFSISIPGCYLPEVTELYLNQLDWTITRPHVLFFDCLTFYSGVAELHLSSCRFKNASQLRRLISALPSLKALSLVRIDGSTLCDVPMTTVPRPTLNAANRIQDLTLFNPPQCTDLSAFTDSRVALRNSLAFCAQYSSVSQLSLDIVYLESLACVLQLLHNFPLLSDLAVHGSSNDMSVDVPEWQVLDIEHADVGALHLIRHRFVAFHLWGIPTIPALDLMKLVATSEACSKLESLAVVHKDSTGPVAKLPQAVMDTLRLAGAALRTFQFRWYCPLTECVPELDFAPSTLLEDVRVDLMMPPSPYTIERTLVPMVSSITSPLLKRLSISLIVADAGTSEAHQPFSGGDVLQSRGPEAVDDFHTILNALLFHDLPRNGVHITLMHQPNHTAAAEAIVQVKSRLDELFEPWLARNVLKLSMTLTLI</sequence>
<dbReference type="HOGENOM" id="CLU_037872_0_0_1"/>
<accession>S8FQ65</accession>
<evidence type="ECO:0000313" key="2">
    <source>
        <dbReference type="Proteomes" id="UP000015241"/>
    </source>
</evidence>
<protein>
    <recommendedName>
        <fullName evidence="3">F-box domain-containing protein</fullName>
    </recommendedName>
</protein>
<dbReference type="AlphaFoldDB" id="S8FQ65"/>
<evidence type="ECO:0000313" key="1">
    <source>
        <dbReference type="EMBL" id="EPT00450.1"/>
    </source>
</evidence>
<dbReference type="STRING" id="743788.S8FQ65"/>
<dbReference type="Proteomes" id="UP000015241">
    <property type="component" value="Unassembled WGS sequence"/>
</dbReference>
<organism evidence="1 2">
    <name type="scientific">Fomitopsis schrenkii</name>
    <name type="common">Brown rot fungus</name>
    <dbReference type="NCBI Taxonomy" id="2126942"/>
    <lineage>
        <taxon>Eukaryota</taxon>
        <taxon>Fungi</taxon>
        <taxon>Dikarya</taxon>
        <taxon>Basidiomycota</taxon>
        <taxon>Agaricomycotina</taxon>
        <taxon>Agaricomycetes</taxon>
        <taxon>Polyporales</taxon>
        <taxon>Fomitopsis</taxon>
    </lineage>
</organism>
<dbReference type="SUPFAM" id="SSF81383">
    <property type="entry name" value="F-box domain"/>
    <property type="match status" value="1"/>
</dbReference>
<reference evidence="1 2" key="1">
    <citation type="journal article" date="2012" name="Science">
        <title>The Paleozoic origin of enzymatic lignin decomposition reconstructed from 31 fungal genomes.</title>
        <authorList>
            <person name="Floudas D."/>
            <person name="Binder M."/>
            <person name="Riley R."/>
            <person name="Barry K."/>
            <person name="Blanchette R.A."/>
            <person name="Henrissat B."/>
            <person name="Martinez A.T."/>
            <person name="Otillar R."/>
            <person name="Spatafora J.W."/>
            <person name="Yadav J.S."/>
            <person name="Aerts A."/>
            <person name="Benoit I."/>
            <person name="Boyd A."/>
            <person name="Carlson A."/>
            <person name="Copeland A."/>
            <person name="Coutinho P.M."/>
            <person name="de Vries R.P."/>
            <person name="Ferreira P."/>
            <person name="Findley K."/>
            <person name="Foster B."/>
            <person name="Gaskell J."/>
            <person name="Glotzer D."/>
            <person name="Gorecki P."/>
            <person name="Heitman J."/>
            <person name="Hesse C."/>
            <person name="Hori C."/>
            <person name="Igarashi K."/>
            <person name="Jurgens J.A."/>
            <person name="Kallen N."/>
            <person name="Kersten P."/>
            <person name="Kohler A."/>
            <person name="Kuees U."/>
            <person name="Kumar T.K.A."/>
            <person name="Kuo A."/>
            <person name="LaButti K."/>
            <person name="Larrondo L.F."/>
            <person name="Lindquist E."/>
            <person name="Ling A."/>
            <person name="Lombard V."/>
            <person name="Lucas S."/>
            <person name="Lundell T."/>
            <person name="Martin R."/>
            <person name="McLaughlin D.J."/>
            <person name="Morgenstern I."/>
            <person name="Morin E."/>
            <person name="Murat C."/>
            <person name="Nagy L.G."/>
            <person name="Nolan M."/>
            <person name="Ohm R.A."/>
            <person name="Patyshakuliyeva A."/>
            <person name="Rokas A."/>
            <person name="Ruiz-Duenas F.J."/>
            <person name="Sabat G."/>
            <person name="Salamov A."/>
            <person name="Samejima M."/>
            <person name="Schmutz J."/>
            <person name="Slot J.C."/>
            <person name="St John F."/>
            <person name="Stenlid J."/>
            <person name="Sun H."/>
            <person name="Sun S."/>
            <person name="Syed K."/>
            <person name="Tsang A."/>
            <person name="Wiebenga A."/>
            <person name="Young D."/>
            <person name="Pisabarro A."/>
            <person name="Eastwood D.C."/>
            <person name="Martin F."/>
            <person name="Cullen D."/>
            <person name="Grigoriev I.V."/>
            <person name="Hibbett D.S."/>
        </authorList>
    </citation>
    <scope>NUCLEOTIDE SEQUENCE</scope>
    <source>
        <strain evidence="2">FP-58527</strain>
    </source>
</reference>